<feature type="region of interest" description="Disordered" evidence="1">
    <location>
        <begin position="601"/>
        <end position="720"/>
    </location>
</feature>
<reference evidence="2" key="3">
    <citation type="submission" date="2020-05" db="EMBL/GenBank/DDBJ databases">
        <title>Electrophorus electricus (electric eel) genome, fEleEle1, primary haplotype.</title>
        <authorList>
            <person name="Myers G."/>
            <person name="Meyer A."/>
            <person name="Fedrigo O."/>
            <person name="Formenti G."/>
            <person name="Rhie A."/>
            <person name="Tracey A."/>
            <person name="Sims Y."/>
            <person name="Jarvis E.D."/>
        </authorList>
    </citation>
    <scope>NUCLEOTIDE SEQUENCE [LARGE SCALE GENOMIC DNA]</scope>
</reference>
<accession>A0A4W4H033</accession>
<evidence type="ECO:0000313" key="2">
    <source>
        <dbReference type="Ensembl" id="ENSEEEP00000041949.2"/>
    </source>
</evidence>
<reference evidence="3" key="2">
    <citation type="journal article" date="2017" name="Sci. Adv.">
        <title>A tail of two voltages: Proteomic comparison of the three electric organs of the electric eel.</title>
        <authorList>
            <person name="Traeger L.L."/>
            <person name="Sabat G."/>
            <person name="Barrett-Wilt G.A."/>
            <person name="Wells G.B."/>
            <person name="Sussman M.R."/>
        </authorList>
    </citation>
    <scope>NUCLEOTIDE SEQUENCE [LARGE SCALE GENOMIC DNA]</scope>
</reference>
<feature type="compositionally biased region" description="Polar residues" evidence="1">
    <location>
        <begin position="625"/>
        <end position="634"/>
    </location>
</feature>
<name>A0A4W4H033_ELEEL</name>
<reference evidence="2" key="4">
    <citation type="submission" date="2025-08" db="UniProtKB">
        <authorList>
            <consortium name="Ensembl"/>
        </authorList>
    </citation>
    <scope>IDENTIFICATION</scope>
</reference>
<proteinExistence type="predicted"/>
<evidence type="ECO:0000256" key="1">
    <source>
        <dbReference type="SAM" id="MobiDB-lite"/>
    </source>
</evidence>
<feature type="compositionally biased region" description="Polar residues" evidence="1">
    <location>
        <begin position="679"/>
        <end position="697"/>
    </location>
</feature>
<dbReference type="GeneTree" id="ENSGT00940000178950"/>
<dbReference type="Ensembl" id="ENSEEET00000042434.2">
    <property type="protein sequence ID" value="ENSEEEP00000041949.2"/>
    <property type="gene ID" value="ENSEEEG00000019826.2"/>
</dbReference>
<evidence type="ECO:0000313" key="3">
    <source>
        <dbReference type="Proteomes" id="UP000314983"/>
    </source>
</evidence>
<dbReference type="AlphaFoldDB" id="A0A4W4H033"/>
<keyword evidence="3" id="KW-1185">Reference proteome</keyword>
<feature type="compositionally biased region" description="Low complexity" evidence="1">
    <location>
        <begin position="611"/>
        <end position="620"/>
    </location>
</feature>
<organism evidence="2 3">
    <name type="scientific">Electrophorus electricus</name>
    <name type="common">Electric eel</name>
    <name type="synonym">Gymnotus electricus</name>
    <dbReference type="NCBI Taxonomy" id="8005"/>
    <lineage>
        <taxon>Eukaryota</taxon>
        <taxon>Metazoa</taxon>
        <taxon>Chordata</taxon>
        <taxon>Craniata</taxon>
        <taxon>Vertebrata</taxon>
        <taxon>Euteleostomi</taxon>
        <taxon>Actinopterygii</taxon>
        <taxon>Neopterygii</taxon>
        <taxon>Teleostei</taxon>
        <taxon>Ostariophysi</taxon>
        <taxon>Gymnotiformes</taxon>
        <taxon>Gymnotoidei</taxon>
        <taxon>Gymnotidae</taxon>
        <taxon>Electrophorus</taxon>
    </lineage>
</organism>
<reference evidence="3" key="1">
    <citation type="journal article" date="2014" name="Science">
        <title>Nonhuman genetics. Genomic basis for the convergent evolution of electric organs.</title>
        <authorList>
            <person name="Gallant J.R."/>
            <person name="Traeger L.L."/>
            <person name="Volkening J.D."/>
            <person name="Moffett H."/>
            <person name="Chen P.H."/>
            <person name="Novina C.D."/>
            <person name="Phillips G.N.Jr."/>
            <person name="Anand R."/>
            <person name="Wells G.B."/>
            <person name="Pinch M."/>
            <person name="Guth R."/>
            <person name="Unguez G.A."/>
            <person name="Albert J.S."/>
            <person name="Zakon H.H."/>
            <person name="Samanta M.P."/>
            <person name="Sussman M.R."/>
        </authorList>
    </citation>
    <scope>NUCLEOTIDE SEQUENCE [LARGE SCALE GENOMIC DNA]</scope>
</reference>
<feature type="region of interest" description="Disordered" evidence="1">
    <location>
        <begin position="126"/>
        <end position="149"/>
    </location>
</feature>
<reference evidence="2" key="5">
    <citation type="submission" date="2025-09" db="UniProtKB">
        <authorList>
            <consortium name="Ensembl"/>
        </authorList>
    </citation>
    <scope>IDENTIFICATION</scope>
</reference>
<feature type="region of interest" description="Disordered" evidence="1">
    <location>
        <begin position="200"/>
        <end position="220"/>
    </location>
</feature>
<sequence length="720" mass="77400">METTGAERTKGGIELGLSVLQRQLSPSTPLVSPDSFYNPSFHRITDETLACVSTVLEDTMDPSLIANEMGPTANVYDAQMKKTTNEDTVISGCRSQMKTNSLLCIPEENSHAEDFSMSFISSQNNTEELTQTDLKGDPHDPSSPLPESSICNEKCYMRVESNSTFDLVKEGSMGSNSTKALNCKGVETNITFEKSQELKERYSSDPNSTVSTNNDSLQGEREKHLNSIDIYCPSNVTTEQHNEKLDSTVDIIHSSVCKQEQCNEGLTSVEDCEKHGTFTKEVNVSIDVTGVVEKNGIASHVSTELGEPCNVHAPDRAFNKHNTMADLTHPSPLPTLKNSNINTTEDVLKTSNIELPPQSSVDVATTVGDALLSGPSDTISTAAVPTVNVEVAVCCNRTLDLPGAENKGEDQQGHFQRRTGVSDGECHLNLNISQSSCFSLDDTLDIKSHALVTSTPIVLGRGFYRLGSAKLTNMQKAHSVINSIDTQSTNDLVGISDCDGLDKSETSPSSMKSDTQKVSAKCSSISKSAAVNKPPSKLSVRRKIPQPAFKCNIPKTQIPVKSQTSQGTSVLVNLKGVPATQALNQPETSISSLHSLRRTVELNKRKNFGPAKTTTKTATARPQLSVMTSSSRCSGFTADSKPSNSSMTKPKLSSLLPTGQRRLGLKPPGSASFSVEAGHSQTNSKPSVLTGIRTRSSLLPGFAQKQASSGDLPLAKRKKN</sequence>
<protein>
    <submittedName>
        <fullName evidence="2">Uncharacterized protein</fullName>
    </submittedName>
</protein>
<dbReference type="Proteomes" id="UP000314983">
    <property type="component" value="Chromosome 12"/>
</dbReference>
<feature type="compositionally biased region" description="Polar residues" evidence="1">
    <location>
        <begin position="204"/>
        <end position="217"/>
    </location>
</feature>